<feature type="compositionally biased region" description="Basic and acidic residues" evidence="4">
    <location>
        <begin position="157"/>
        <end position="175"/>
    </location>
</feature>
<dbReference type="GO" id="GO:0016052">
    <property type="term" value="P:carbohydrate catabolic process"/>
    <property type="evidence" value="ECO:0007669"/>
    <property type="project" value="TreeGrafter"/>
</dbReference>
<feature type="compositionally biased region" description="Basic and acidic residues" evidence="4">
    <location>
        <begin position="57"/>
        <end position="70"/>
    </location>
</feature>
<feature type="compositionally biased region" description="Low complexity" evidence="4">
    <location>
        <begin position="95"/>
        <end position="108"/>
    </location>
</feature>
<dbReference type="GO" id="GO:0009253">
    <property type="term" value="P:peptidoglycan catabolic process"/>
    <property type="evidence" value="ECO:0007669"/>
    <property type="project" value="InterPro"/>
</dbReference>
<keyword evidence="3" id="KW-0326">Glycosidase</keyword>
<feature type="compositionally biased region" description="Low complexity" evidence="4">
    <location>
        <begin position="121"/>
        <end position="155"/>
    </location>
</feature>
<dbReference type="PANTHER" id="PTHR34135:SF2">
    <property type="entry name" value="LYSOZYME"/>
    <property type="match status" value="1"/>
</dbReference>
<reference evidence="5" key="2">
    <citation type="submission" date="2021-09" db="EMBL/GenBank/DDBJ databases">
        <authorList>
            <person name="Gilroy R."/>
        </authorList>
    </citation>
    <scope>NUCLEOTIDE SEQUENCE</scope>
    <source>
        <strain evidence="5">CHK174-6876</strain>
    </source>
</reference>
<evidence type="ECO:0000256" key="3">
    <source>
        <dbReference type="ARBA" id="ARBA00023295"/>
    </source>
</evidence>
<evidence type="ECO:0000256" key="2">
    <source>
        <dbReference type="ARBA" id="ARBA00022801"/>
    </source>
</evidence>
<sequence>MGSKNRMVLKKNMKYRDVLRQLLGTGTMVFGVSFFLCNTGTIVHASNTSQNSSVEKTVSESRVSIERETNETDVDNESSPTDSSIVQKQKDKLDSNNNENNSTAESTSIDQDNEKVKEDSPSYNSNSQPSSTSSSLVQNDSSSTDFSNTDSNDSVDTSEKIDIDNSENNNKKLDDNETELTAQSNDSLDTKKDDSSISDEIKSLLRTEPDRFSIGDTRYTSADAVDVSSYQNWMTQADFNYLKKIGIKTVIVKLTEGSTYLNPYAQQQMKFARNAGLNVSVYHFVRFNTQGGGNREGQYLANKMKNLGLGTGTLIFADIESEETQESNINMQNALQAFWNTLNHYGYTNHGVYVGPGYKYLTQVVATVGKSRTWLAQYPYTPSKGGSFEKQWQAAGYGGWQFSSQAILRGNFLDVSHAFNNLLIDTFSQKGNVEQVNVGNEGIYVRGWHIRNQDNDPYAYIIAWDSKNKKEIGRVAYTPQNREDVARKYTGIPGALKSGFNVWIPIRKGYNISGQNIQFILRYSADRNGDLAYEQMTSKSFKFQNRGHLDSISLDKNNILNVRGWQASDDSYRLNNSFVIIYDTDRRKEITRVSYIPQLRSDVAKSSYAGGIANSLYSGFDLNIDLKKYNIAGRNIQVVMRKSIDGNNHDSQFVDIWSAPHEFSNQNKGHLDNIELGPNNILHVRGWHAADSSRALKYAMLIVYDASSNHEIKRINYTPLLRRDVADSAYAGKVFDSLHSGYDLNIDLGNYFVYGKDLQIVMRYSADSDAADTQFVDVWSSSFHINNRNKAVLEQLNLELGNRVHVRGWHVADASALLKNAMIIIYDTTSKHEITRVNYVPQQRKDVLKSSYAGKIGDSLNSGFDMDIDLKNYPITGKKIQVIMRYSVDQDNKDSKFIDIWSKPVILKKV</sequence>
<feature type="compositionally biased region" description="Polar residues" evidence="4">
    <location>
        <begin position="77"/>
        <end position="87"/>
    </location>
</feature>
<evidence type="ECO:0000256" key="4">
    <source>
        <dbReference type="SAM" id="MobiDB-lite"/>
    </source>
</evidence>
<dbReference type="EMBL" id="DYXG01000058">
    <property type="protein sequence ID" value="HJE97148.1"/>
    <property type="molecule type" value="Genomic_DNA"/>
</dbReference>
<dbReference type="Gene3D" id="3.20.20.80">
    <property type="entry name" value="Glycosidases"/>
    <property type="match status" value="1"/>
</dbReference>
<dbReference type="InterPro" id="IPR018077">
    <property type="entry name" value="Glyco_hydro_fam25_subgr"/>
</dbReference>
<keyword evidence="2" id="KW-0378">Hydrolase</keyword>
<dbReference type="Pfam" id="PF01183">
    <property type="entry name" value="Glyco_hydro_25"/>
    <property type="match status" value="1"/>
</dbReference>
<dbReference type="SUPFAM" id="SSF51445">
    <property type="entry name" value="(Trans)glycosidases"/>
    <property type="match status" value="1"/>
</dbReference>
<comment type="caution">
    <text evidence="5">The sequence shown here is derived from an EMBL/GenBank/DDBJ whole genome shotgun (WGS) entry which is preliminary data.</text>
</comment>
<reference evidence="5" key="1">
    <citation type="journal article" date="2021" name="PeerJ">
        <title>Extensive microbial diversity within the chicken gut microbiome revealed by metagenomics and culture.</title>
        <authorList>
            <person name="Gilroy R."/>
            <person name="Ravi A."/>
            <person name="Getino M."/>
            <person name="Pursley I."/>
            <person name="Horton D.L."/>
            <person name="Alikhan N.F."/>
            <person name="Baker D."/>
            <person name="Gharbi K."/>
            <person name="Hall N."/>
            <person name="Watson M."/>
            <person name="Adriaenssens E.M."/>
            <person name="Foster-Nyarko E."/>
            <person name="Jarju S."/>
            <person name="Secka A."/>
            <person name="Antonio M."/>
            <person name="Oren A."/>
            <person name="Chaudhuri R.R."/>
            <person name="La Ragione R."/>
            <person name="Hildebrand F."/>
            <person name="Pallen M.J."/>
        </authorList>
    </citation>
    <scope>NUCLEOTIDE SEQUENCE</scope>
    <source>
        <strain evidence="5">CHK174-6876</strain>
    </source>
</reference>
<comment type="similarity">
    <text evidence="1">Belongs to the glycosyl hydrolase 25 family.</text>
</comment>
<name>A0A921K0P0_9LACO</name>
<dbReference type="InterPro" id="IPR002053">
    <property type="entry name" value="Glyco_hydro_25"/>
</dbReference>
<feature type="region of interest" description="Disordered" evidence="4">
    <location>
        <begin position="47"/>
        <end position="197"/>
    </location>
</feature>
<dbReference type="PROSITE" id="PS51904">
    <property type="entry name" value="GLYCOSYL_HYDROL_F25_2"/>
    <property type="match status" value="1"/>
</dbReference>
<accession>A0A921K0P0</accession>
<evidence type="ECO:0000313" key="6">
    <source>
        <dbReference type="Proteomes" id="UP000707535"/>
    </source>
</evidence>
<evidence type="ECO:0000256" key="1">
    <source>
        <dbReference type="ARBA" id="ARBA00010646"/>
    </source>
</evidence>
<evidence type="ECO:0008006" key="7">
    <source>
        <dbReference type="Google" id="ProtNLM"/>
    </source>
</evidence>
<dbReference type="PANTHER" id="PTHR34135">
    <property type="entry name" value="LYSOZYME"/>
    <property type="match status" value="1"/>
</dbReference>
<proteinExistence type="inferred from homology"/>
<gene>
    <name evidence="5" type="ORF">K8V00_05965</name>
</gene>
<dbReference type="GO" id="GO:0003796">
    <property type="term" value="F:lysozyme activity"/>
    <property type="evidence" value="ECO:0007669"/>
    <property type="project" value="InterPro"/>
</dbReference>
<dbReference type="SMART" id="SM00641">
    <property type="entry name" value="Glyco_25"/>
    <property type="match status" value="1"/>
</dbReference>
<protein>
    <recommendedName>
        <fullName evidence="7">Lysozyme</fullName>
    </recommendedName>
</protein>
<feature type="compositionally biased region" description="Polar residues" evidence="4">
    <location>
        <begin position="47"/>
        <end position="56"/>
    </location>
</feature>
<dbReference type="GO" id="GO:0016998">
    <property type="term" value="P:cell wall macromolecule catabolic process"/>
    <property type="evidence" value="ECO:0007669"/>
    <property type="project" value="InterPro"/>
</dbReference>
<dbReference type="Proteomes" id="UP000707535">
    <property type="component" value="Unassembled WGS sequence"/>
</dbReference>
<dbReference type="AlphaFoldDB" id="A0A921K0P0"/>
<feature type="compositionally biased region" description="Basic and acidic residues" evidence="4">
    <location>
        <begin position="188"/>
        <end position="197"/>
    </location>
</feature>
<dbReference type="InterPro" id="IPR017853">
    <property type="entry name" value="GH"/>
</dbReference>
<evidence type="ECO:0000313" key="5">
    <source>
        <dbReference type="EMBL" id="HJE97148.1"/>
    </source>
</evidence>
<organism evidence="5 6">
    <name type="scientific">Ligilactobacillus acidipiscis</name>
    <dbReference type="NCBI Taxonomy" id="89059"/>
    <lineage>
        <taxon>Bacteria</taxon>
        <taxon>Bacillati</taxon>
        <taxon>Bacillota</taxon>
        <taxon>Bacilli</taxon>
        <taxon>Lactobacillales</taxon>
        <taxon>Lactobacillaceae</taxon>
        <taxon>Ligilactobacillus</taxon>
    </lineage>
</organism>